<evidence type="ECO:0000313" key="6">
    <source>
        <dbReference type="Proteomes" id="UP000550729"/>
    </source>
</evidence>
<dbReference type="PANTHER" id="PTHR37042">
    <property type="entry name" value="OUTER MEMBRANE PROTEIN RV1973"/>
    <property type="match status" value="1"/>
</dbReference>
<gene>
    <name evidence="5" type="ORF">HH308_26240</name>
</gene>
<dbReference type="EMBL" id="JABBNB010000040">
    <property type="protein sequence ID" value="NMO04727.1"/>
    <property type="molecule type" value="Genomic_DNA"/>
</dbReference>
<keyword evidence="4" id="KW-0812">Transmembrane</keyword>
<accession>A0A848L2K8</accession>
<feature type="region of interest" description="Disordered" evidence="3">
    <location>
        <begin position="1"/>
        <end position="81"/>
    </location>
</feature>
<feature type="compositionally biased region" description="Low complexity" evidence="3">
    <location>
        <begin position="18"/>
        <end position="33"/>
    </location>
</feature>
<proteinExistence type="predicted"/>
<keyword evidence="4" id="KW-1133">Transmembrane helix</keyword>
<evidence type="ECO:0000256" key="3">
    <source>
        <dbReference type="SAM" id="MobiDB-lite"/>
    </source>
</evidence>
<dbReference type="RefSeq" id="WP_170197233.1">
    <property type="nucleotide sequence ID" value="NZ_JABBNB010000040.1"/>
</dbReference>
<sequence length="263" mass="28286">MAEPSNSDTVAEHDKTPSKPVATKPAAPVKASPLQKSFLERRKARETAGAAAAGTMSGAKKSGASASAKRDGAAESASISGRVDLQKSAVGREVRRAGADQGRIRQVGLRILAGVALVAVIAAAVLFGVGKHQYDRKNELRAEYSSFAQQVTVNLTTLTPSNVGQLQKTLLEQTSGYAKQQMEQAVKQTVELVKQGQLSTKTTVLSTAVTRADADRGSAIMVFGWTSKPNDPKQEMAVETYRWRVDMTRINGQLKLTNFEWVW</sequence>
<protein>
    <recommendedName>
        <fullName evidence="7">Mce-associated membrane protein</fullName>
    </recommendedName>
</protein>
<evidence type="ECO:0000256" key="4">
    <source>
        <dbReference type="SAM" id="Phobius"/>
    </source>
</evidence>
<comment type="caution">
    <text evidence="5">The sequence shown here is derived from an EMBL/GenBank/DDBJ whole genome shotgun (WGS) entry which is preliminary data.</text>
</comment>
<keyword evidence="2 4" id="KW-0472">Membrane</keyword>
<evidence type="ECO:0008006" key="7">
    <source>
        <dbReference type="Google" id="ProtNLM"/>
    </source>
</evidence>
<feature type="compositionally biased region" description="Low complexity" evidence="3">
    <location>
        <begin position="47"/>
        <end position="67"/>
    </location>
</feature>
<evidence type="ECO:0000256" key="2">
    <source>
        <dbReference type="ARBA" id="ARBA00023136"/>
    </source>
</evidence>
<feature type="transmembrane region" description="Helical" evidence="4">
    <location>
        <begin position="111"/>
        <end position="130"/>
    </location>
</feature>
<dbReference type="GO" id="GO:0016020">
    <property type="term" value="C:membrane"/>
    <property type="evidence" value="ECO:0007669"/>
    <property type="project" value="UniProtKB-SubCell"/>
</dbReference>
<organism evidence="5 6">
    <name type="scientific">Gordonia asplenii</name>
    <dbReference type="NCBI Taxonomy" id="2725283"/>
    <lineage>
        <taxon>Bacteria</taxon>
        <taxon>Bacillati</taxon>
        <taxon>Actinomycetota</taxon>
        <taxon>Actinomycetes</taxon>
        <taxon>Mycobacteriales</taxon>
        <taxon>Gordoniaceae</taxon>
        <taxon>Gordonia</taxon>
    </lineage>
</organism>
<dbReference type="AlphaFoldDB" id="A0A848L2K8"/>
<comment type="subcellular location">
    <subcellularLocation>
        <location evidence="1">Membrane</location>
    </subcellularLocation>
</comment>
<evidence type="ECO:0000313" key="5">
    <source>
        <dbReference type="EMBL" id="NMO04727.1"/>
    </source>
</evidence>
<keyword evidence="6" id="KW-1185">Reference proteome</keyword>
<dbReference type="Proteomes" id="UP000550729">
    <property type="component" value="Unassembled WGS sequence"/>
</dbReference>
<reference evidence="5 6" key="1">
    <citation type="submission" date="2020-04" db="EMBL/GenBank/DDBJ databases">
        <title>Gordonia sp. nov. TBRC 11910.</title>
        <authorList>
            <person name="Suriyachadkun C."/>
        </authorList>
    </citation>
    <scope>NUCLEOTIDE SEQUENCE [LARGE SCALE GENOMIC DNA]</scope>
    <source>
        <strain evidence="5 6">TBRC 11910</strain>
    </source>
</reference>
<evidence type="ECO:0000256" key="1">
    <source>
        <dbReference type="ARBA" id="ARBA00004370"/>
    </source>
</evidence>
<dbReference type="PANTHER" id="PTHR37042:SF4">
    <property type="entry name" value="OUTER MEMBRANE PROTEIN RV1973"/>
    <property type="match status" value="1"/>
</dbReference>
<name>A0A848L2K8_9ACTN</name>